<keyword evidence="11" id="KW-1185">Reference proteome</keyword>
<dbReference type="InterPro" id="IPR006073">
    <property type="entry name" value="GTP-bd"/>
</dbReference>
<dbReference type="Proteomes" id="UP000294547">
    <property type="component" value="Unassembled WGS sequence"/>
</dbReference>
<feature type="binding site" evidence="8">
    <location>
        <position position="248"/>
    </location>
    <ligand>
        <name>K(+)</name>
        <dbReference type="ChEBI" id="CHEBI:29103"/>
    </ligand>
</feature>
<feature type="binding site" evidence="8">
    <location>
        <position position="245"/>
    </location>
    <ligand>
        <name>K(+)</name>
        <dbReference type="ChEBI" id="CHEBI:29103"/>
    </ligand>
</feature>
<dbReference type="PROSITE" id="PS51709">
    <property type="entry name" value="G_TRME"/>
    <property type="match status" value="1"/>
</dbReference>
<evidence type="ECO:0000259" key="9">
    <source>
        <dbReference type="PROSITE" id="PS51709"/>
    </source>
</evidence>
<dbReference type="OrthoDB" id="9805918at2"/>
<keyword evidence="8" id="KW-0479">Metal-binding</keyword>
<dbReference type="NCBIfam" id="TIGR00231">
    <property type="entry name" value="small_GTP"/>
    <property type="match status" value="1"/>
</dbReference>
<dbReference type="GO" id="GO:0046872">
    <property type="term" value="F:metal ion binding"/>
    <property type="evidence" value="ECO:0007669"/>
    <property type="project" value="UniProtKB-KW"/>
</dbReference>
<dbReference type="InterPro" id="IPR005225">
    <property type="entry name" value="Small_GTP-bd"/>
</dbReference>
<feature type="binding site" evidence="8">
    <location>
        <begin position="268"/>
        <end position="271"/>
    </location>
    <ligand>
        <name>GTP</name>
        <dbReference type="ChEBI" id="CHEBI:37565"/>
    </ligand>
</feature>
<evidence type="ECO:0000313" key="10">
    <source>
        <dbReference type="EMBL" id="TDP84354.1"/>
    </source>
</evidence>
<dbReference type="Pfam" id="PF10396">
    <property type="entry name" value="TrmE_N"/>
    <property type="match status" value="1"/>
</dbReference>
<keyword evidence="6 8" id="KW-0630">Potassium</keyword>
<dbReference type="CDD" id="cd04164">
    <property type="entry name" value="trmE"/>
    <property type="match status" value="1"/>
</dbReference>
<feature type="binding site" evidence="8">
    <location>
        <position position="249"/>
    </location>
    <ligand>
        <name>Mg(2+)</name>
        <dbReference type="ChEBI" id="CHEBI:18420"/>
    </ligand>
</feature>
<evidence type="ECO:0000313" key="11">
    <source>
        <dbReference type="Proteomes" id="UP000294547"/>
    </source>
</evidence>
<dbReference type="EC" id="3.6.-.-" evidence="8"/>
<name>A0A4R6RDZ4_9HYPH</name>
<feature type="binding site" evidence="8">
    <location>
        <position position="117"/>
    </location>
    <ligand>
        <name>(6S)-5-formyl-5,6,7,8-tetrahydrofolate</name>
        <dbReference type="ChEBI" id="CHEBI:57457"/>
    </ligand>
</feature>
<comment type="similarity">
    <text evidence="1 8">Belongs to the TRAFAC class TrmE-Era-EngA-EngB-Septin-like GTPase superfamily. TrmE GTPase family.</text>
</comment>
<evidence type="ECO:0000256" key="5">
    <source>
        <dbReference type="ARBA" id="ARBA00022842"/>
    </source>
</evidence>
<keyword evidence="5 8" id="KW-0460">Magnesium</keyword>
<dbReference type="Pfam" id="PF01926">
    <property type="entry name" value="MMR_HSR1"/>
    <property type="match status" value="1"/>
</dbReference>
<dbReference type="FunFam" id="3.30.1360.120:FF:000007">
    <property type="entry name" value="tRNA modification GTPase GTPBP3, mitochondrial"/>
    <property type="match status" value="1"/>
</dbReference>
<comment type="caution">
    <text evidence="8">Lacks conserved residue(s) required for the propagation of feature annotation.</text>
</comment>
<evidence type="ECO:0000256" key="3">
    <source>
        <dbReference type="ARBA" id="ARBA00022741"/>
    </source>
</evidence>
<dbReference type="Pfam" id="PF12631">
    <property type="entry name" value="MnmE_helical"/>
    <property type="match status" value="1"/>
</dbReference>
<feature type="binding site" evidence="8">
    <location>
        <begin position="224"/>
        <end position="229"/>
    </location>
    <ligand>
        <name>GTP</name>
        <dbReference type="ChEBI" id="CHEBI:37565"/>
    </ligand>
</feature>
<dbReference type="GO" id="GO:0030488">
    <property type="term" value="P:tRNA methylation"/>
    <property type="evidence" value="ECO:0007669"/>
    <property type="project" value="TreeGrafter"/>
</dbReference>
<dbReference type="InterPro" id="IPR027368">
    <property type="entry name" value="MnmE_dom2"/>
</dbReference>
<dbReference type="Gene3D" id="3.30.1360.120">
    <property type="entry name" value="Probable tRNA modification gtpase trme, domain 1"/>
    <property type="match status" value="1"/>
</dbReference>
<dbReference type="PRINTS" id="PR00326">
    <property type="entry name" value="GTP1OBG"/>
</dbReference>
<evidence type="ECO:0000256" key="7">
    <source>
        <dbReference type="ARBA" id="ARBA00023134"/>
    </source>
</evidence>
<feature type="binding site" evidence="8">
    <location>
        <position position="228"/>
    </location>
    <ligand>
        <name>Mg(2+)</name>
        <dbReference type="ChEBI" id="CHEBI:18420"/>
    </ligand>
</feature>
<dbReference type="CDD" id="cd14858">
    <property type="entry name" value="TrmE_N"/>
    <property type="match status" value="1"/>
</dbReference>
<dbReference type="Gene3D" id="3.40.50.300">
    <property type="entry name" value="P-loop containing nucleotide triphosphate hydrolases"/>
    <property type="match status" value="1"/>
</dbReference>
<dbReference type="NCBIfam" id="NF003661">
    <property type="entry name" value="PRK05291.1-3"/>
    <property type="match status" value="1"/>
</dbReference>
<dbReference type="SUPFAM" id="SSF52540">
    <property type="entry name" value="P-loop containing nucleoside triphosphate hydrolases"/>
    <property type="match status" value="1"/>
</dbReference>
<evidence type="ECO:0000256" key="8">
    <source>
        <dbReference type="HAMAP-Rule" id="MF_00379"/>
    </source>
</evidence>
<feature type="domain" description="TrmE-type G" evidence="9">
    <location>
        <begin position="214"/>
        <end position="364"/>
    </location>
</feature>
<dbReference type="PANTHER" id="PTHR42714">
    <property type="entry name" value="TRNA MODIFICATION GTPASE GTPBP3"/>
    <property type="match status" value="1"/>
</dbReference>
<dbReference type="HAMAP" id="MF_00379">
    <property type="entry name" value="GTPase_MnmE"/>
    <property type="match status" value="1"/>
</dbReference>
<feature type="binding site" evidence="8">
    <location>
        <position position="224"/>
    </location>
    <ligand>
        <name>K(+)</name>
        <dbReference type="ChEBI" id="CHEBI:29103"/>
    </ligand>
</feature>
<dbReference type="GO" id="GO:0005525">
    <property type="term" value="F:GTP binding"/>
    <property type="evidence" value="ECO:0007669"/>
    <property type="project" value="UniProtKB-UniRule"/>
</dbReference>
<gene>
    <name evidence="8" type="primary">mnmE</name>
    <name evidence="8" type="synonym">trmE</name>
    <name evidence="10" type="ORF">EDD54_2961</name>
</gene>
<protein>
    <recommendedName>
        <fullName evidence="8">tRNA modification GTPase MnmE</fullName>
        <ecNumber evidence="8">3.6.-.-</ecNumber>
    </recommendedName>
</protein>
<comment type="subunit">
    <text evidence="8">Homodimer. Heterotetramer of two MnmE and two MnmG subunits.</text>
</comment>
<evidence type="ECO:0000256" key="6">
    <source>
        <dbReference type="ARBA" id="ARBA00022958"/>
    </source>
</evidence>
<feature type="binding site" evidence="8">
    <location>
        <position position="20"/>
    </location>
    <ligand>
        <name>(6S)-5-formyl-5,6,7,8-tetrahydrofolate</name>
        <dbReference type="ChEBI" id="CHEBI:57457"/>
    </ligand>
</feature>
<dbReference type="GO" id="GO:0002098">
    <property type="term" value="P:tRNA wobble uridine modification"/>
    <property type="evidence" value="ECO:0007669"/>
    <property type="project" value="TreeGrafter"/>
</dbReference>
<dbReference type="GO" id="GO:0005737">
    <property type="term" value="C:cytoplasm"/>
    <property type="evidence" value="ECO:0007669"/>
    <property type="project" value="UniProtKB-SubCell"/>
</dbReference>
<dbReference type="Gene3D" id="1.20.120.430">
    <property type="entry name" value="tRNA modification GTPase MnmE domain 2"/>
    <property type="match status" value="1"/>
</dbReference>
<sequence>MDTIFALSSGALPAGVAVVRVSGPVTASVVAALAGSTPEPRRAVLRTLRHPDGEPIDRGLVTWFPGPASFTGEDCAEFAVHGGRAVVAALLAAIAALPGTRPAEAGEFTRRAFENGRIDLTAVEGLADLIAAETETQRRQALRLADGALARRAEGWRSALIDARAMLEAELDFAEEDDVPDAAGASVVTESIRIRDDIAAVLATAALGERVRDGFEVALMGPPNAGKSSLLNALAGRPAAIVTDIPGTTRDPIEIRLDLDGVAVTLVDTAGLREGAEAVEAEGIRRARDRGRAADLVIWLDEDGMAAPDDLGDGIEVVPVRSKGDRFGSDPRPPVQRGDFPTVVSVVTGEGIEALVAAIAARAGDRAGGEPALVAHARQRHHLAEAVAALAPLGDAHALAPEVVADMLRRAGDHLGRLTGRIDVEDVLGRIFSTFCIGK</sequence>
<dbReference type="InterPro" id="IPR027417">
    <property type="entry name" value="P-loop_NTPase"/>
</dbReference>
<dbReference type="PANTHER" id="PTHR42714:SF2">
    <property type="entry name" value="TRNA MODIFICATION GTPASE GTPBP3, MITOCHONDRIAL"/>
    <property type="match status" value="1"/>
</dbReference>
<feature type="binding site" evidence="8">
    <location>
        <position position="439"/>
    </location>
    <ligand>
        <name>(6S)-5-formyl-5,6,7,8-tetrahydrofolate</name>
        <dbReference type="ChEBI" id="CHEBI:57457"/>
    </ligand>
</feature>
<dbReference type="InterPro" id="IPR004520">
    <property type="entry name" value="GTPase_MnmE"/>
</dbReference>
<dbReference type="InterPro" id="IPR027266">
    <property type="entry name" value="TrmE/GcvT-like"/>
</dbReference>
<dbReference type="SUPFAM" id="SSF116878">
    <property type="entry name" value="TrmE connector domain"/>
    <property type="match status" value="1"/>
</dbReference>
<keyword evidence="4 8" id="KW-0378">Hydrolase</keyword>
<feature type="binding site" evidence="8">
    <location>
        <begin position="243"/>
        <end position="249"/>
    </location>
    <ligand>
        <name>GTP</name>
        <dbReference type="ChEBI" id="CHEBI:37565"/>
    </ligand>
</feature>
<comment type="subcellular location">
    <subcellularLocation>
        <location evidence="8">Cytoplasm</location>
    </subcellularLocation>
</comment>
<evidence type="ECO:0000256" key="4">
    <source>
        <dbReference type="ARBA" id="ARBA00022801"/>
    </source>
</evidence>
<dbReference type="RefSeq" id="WP_126540363.1">
    <property type="nucleotide sequence ID" value="NZ_BSPM01000002.1"/>
</dbReference>
<accession>A0A4R6RDZ4</accession>
<dbReference type="InterPro" id="IPR018948">
    <property type="entry name" value="GTP-bd_TrmE_N"/>
</dbReference>
<feature type="binding site" evidence="8">
    <location>
        <position position="77"/>
    </location>
    <ligand>
        <name>(6S)-5-formyl-5,6,7,8-tetrahydrofolate</name>
        <dbReference type="ChEBI" id="CHEBI:57457"/>
    </ligand>
</feature>
<proteinExistence type="inferred from homology"/>
<keyword evidence="8" id="KW-0963">Cytoplasm</keyword>
<dbReference type="SUPFAM" id="SSF103025">
    <property type="entry name" value="Folate-binding domain"/>
    <property type="match status" value="1"/>
</dbReference>
<dbReference type="InterPro" id="IPR025867">
    <property type="entry name" value="MnmE_helical"/>
</dbReference>
<reference evidence="10 11" key="1">
    <citation type="submission" date="2019-03" db="EMBL/GenBank/DDBJ databases">
        <title>Genomic Encyclopedia of Type Strains, Phase IV (KMG-IV): sequencing the most valuable type-strain genomes for metagenomic binning, comparative biology and taxonomic classification.</title>
        <authorList>
            <person name="Goeker M."/>
        </authorList>
    </citation>
    <scope>NUCLEOTIDE SEQUENCE [LARGE SCALE GENOMIC DNA]</scope>
    <source>
        <strain evidence="10 11">DSM 102969</strain>
    </source>
</reference>
<evidence type="ECO:0000256" key="1">
    <source>
        <dbReference type="ARBA" id="ARBA00011043"/>
    </source>
</evidence>
<organism evidence="10 11">
    <name type="scientific">Oharaeibacter diazotrophicus</name>
    <dbReference type="NCBI Taxonomy" id="1920512"/>
    <lineage>
        <taxon>Bacteria</taxon>
        <taxon>Pseudomonadati</taxon>
        <taxon>Pseudomonadota</taxon>
        <taxon>Alphaproteobacteria</taxon>
        <taxon>Hyphomicrobiales</taxon>
        <taxon>Pleomorphomonadaceae</taxon>
        <taxon>Oharaeibacter</taxon>
    </lineage>
</organism>
<keyword evidence="3 8" id="KW-0547">Nucleotide-binding</keyword>
<comment type="function">
    <text evidence="8">Exhibits a very high intrinsic GTPase hydrolysis rate. Involved in the addition of a carboxymethylaminomethyl (cmnm) group at the wobble position (U34) of certain tRNAs, forming tRNA-cmnm(5)s(2)U34.</text>
</comment>
<dbReference type="EMBL" id="SNXY01000008">
    <property type="protein sequence ID" value="TDP84354.1"/>
    <property type="molecule type" value="Genomic_DNA"/>
</dbReference>
<dbReference type="InterPro" id="IPR031168">
    <property type="entry name" value="G_TrmE"/>
</dbReference>
<comment type="caution">
    <text evidence="10">The sequence shown here is derived from an EMBL/GenBank/DDBJ whole genome shotgun (WGS) entry which is preliminary data.</text>
</comment>
<comment type="cofactor">
    <cofactor evidence="8">
        <name>K(+)</name>
        <dbReference type="ChEBI" id="CHEBI:29103"/>
    </cofactor>
    <text evidence="8">Binds 1 potassium ion per subunit.</text>
</comment>
<keyword evidence="2 8" id="KW-0819">tRNA processing</keyword>
<keyword evidence="7 8" id="KW-0342">GTP-binding</keyword>
<feature type="binding site" evidence="8">
    <location>
        <position position="243"/>
    </location>
    <ligand>
        <name>K(+)</name>
        <dbReference type="ChEBI" id="CHEBI:29103"/>
    </ligand>
</feature>
<dbReference type="AlphaFoldDB" id="A0A4R6RDZ4"/>
<dbReference type="GO" id="GO:0003924">
    <property type="term" value="F:GTPase activity"/>
    <property type="evidence" value="ECO:0007669"/>
    <property type="project" value="UniProtKB-UniRule"/>
</dbReference>
<evidence type="ECO:0000256" key="2">
    <source>
        <dbReference type="ARBA" id="ARBA00022694"/>
    </source>
</evidence>